<organism evidence="1 2">
    <name type="scientific">Dyadobacter luteus</name>
    <dbReference type="NCBI Taxonomy" id="2259619"/>
    <lineage>
        <taxon>Bacteria</taxon>
        <taxon>Pseudomonadati</taxon>
        <taxon>Bacteroidota</taxon>
        <taxon>Cytophagia</taxon>
        <taxon>Cytophagales</taxon>
        <taxon>Spirosomataceae</taxon>
        <taxon>Dyadobacter</taxon>
    </lineage>
</organism>
<dbReference type="EMBL" id="QNUL01000039">
    <property type="protein sequence ID" value="REA56434.1"/>
    <property type="molecule type" value="Genomic_DNA"/>
</dbReference>
<dbReference type="RefSeq" id="WP_115834069.1">
    <property type="nucleotide sequence ID" value="NZ_QNUL01000039.1"/>
</dbReference>
<protein>
    <submittedName>
        <fullName evidence="1">Uncharacterized protein</fullName>
    </submittedName>
</protein>
<keyword evidence="2" id="KW-1185">Reference proteome</keyword>
<name>A0A3D8Y3C6_9BACT</name>
<dbReference type="AlphaFoldDB" id="A0A3D8Y3C6"/>
<dbReference type="Proteomes" id="UP000256373">
    <property type="component" value="Unassembled WGS sequence"/>
</dbReference>
<sequence length="400" mass="46055">MTNKHHNLEWLDFIISLALNSSKSEVHPLTLKHHQTLLSKAQEEKARHISFLSHQSLNLSSKRKVQHLVKQQHSNLVSLLEKACGNIDSNGTAYSSAAQTMHAISEMIHDLLKFIERRFQDYIPLDETVPAAYLSVSKAELSQRIDIVQPMLVARVGNKTLTDIVFRSIGYPAADSERRPVTFKELFYKRELVKGIEKICDTETELRTHDSLIELLVYLNFNSRSFMNYYTQKLAQRINGSGSIREKLTQLLLFYKEFNQLHRKPGARMTRYDLDVDKVIGNWFAQEIIYLEKKSQWDVIPLPQAPVAPPPKEKTEPIKVMVLLSVDQIGIILRALDSLRILKAKSMNAVFQSITPFLSTPKTAEISWDSMRTKTYSFEEKDKVAVIKILNSVIDWIREY</sequence>
<comment type="caution">
    <text evidence="1">The sequence shown here is derived from an EMBL/GenBank/DDBJ whole genome shotgun (WGS) entry which is preliminary data.</text>
</comment>
<evidence type="ECO:0000313" key="1">
    <source>
        <dbReference type="EMBL" id="REA56434.1"/>
    </source>
</evidence>
<accession>A0A3D8Y3C6</accession>
<proteinExistence type="predicted"/>
<gene>
    <name evidence="1" type="ORF">DSL64_26940</name>
</gene>
<evidence type="ECO:0000313" key="2">
    <source>
        <dbReference type="Proteomes" id="UP000256373"/>
    </source>
</evidence>
<reference evidence="1 2" key="1">
    <citation type="submission" date="2018-07" db="EMBL/GenBank/DDBJ databases">
        <title>Dyadobacter roseus sp. nov., isolated from rose rhizosphere soil.</title>
        <authorList>
            <person name="Chen L."/>
        </authorList>
    </citation>
    <scope>NUCLEOTIDE SEQUENCE [LARGE SCALE GENOMIC DNA]</scope>
    <source>
        <strain evidence="1 2">RS19</strain>
    </source>
</reference>
<dbReference type="OrthoDB" id="636834at2"/>